<reference evidence="2 3" key="1">
    <citation type="submission" date="2021-07" db="EMBL/GenBank/DDBJ databases">
        <title>Shewanella sp. nov, isolated from SCS.</title>
        <authorList>
            <person name="Cao W.R."/>
        </authorList>
    </citation>
    <scope>NUCLEOTIDE SEQUENCE [LARGE SCALE GENOMIC DNA]</scope>
    <source>
        <strain evidence="2 3">NR704-98</strain>
    </source>
</reference>
<keyword evidence="1" id="KW-0812">Transmembrane</keyword>
<keyword evidence="1" id="KW-1133">Transmembrane helix</keyword>
<organism evidence="2 3">
    <name type="scientific">Shewanella nanhaiensis</name>
    <dbReference type="NCBI Taxonomy" id="2864872"/>
    <lineage>
        <taxon>Bacteria</taxon>
        <taxon>Pseudomonadati</taxon>
        <taxon>Pseudomonadota</taxon>
        <taxon>Gammaproteobacteria</taxon>
        <taxon>Alteromonadales</taxon>
        <taxon>Shewanellaceae</taxon>
        <taxon>Shewanella</taxon>
    </lineage>
</organism>
<dbReference type="Pfam" id="PF11872">
    <property type="entry name" value="DUF3392"/>
    <property type="match status" value="1"/>
</dbReference>
<feature type="transmembrane region" description="Helical" evidence="1">
    <location>
        <begin position="22"/>
        <end position="39"/>
    </location>
</feature>
<feature type="transmembrane region" description="Helical" evidence="1">
    <location>
        <begin position="51"/>
        <end position="74"/>
    </location>
</feature>
<evidence type="ECO:0000313" key="3">
    <source>
        <dbReference type="Proteomes" id="UP001195963"/>
    </source>
</evidence>
<dbReference type="InterPro" id="IPR021813">
    <property type="entry name" value="DUF3392"/>
</dbReference>
<protein>
    <submittedName>
        <fullName evidence="2">DUF3392 domain-containing protein</fullName>
    </submittedName>
</protein>
<dbReference type="RefSeq" id="WP_220108322.1">
    <property type="nucleotide sequence ID" value="NZ_JAHZST010000002.1"/>
</dbReference>
<keyword evidence="1" id="KW-0472">Membrane</keyword>
<evidence type="ECO:0000256" key="1">
    <source>
        <dbReference type="SAM" id="Phobius"/>
    </source>
</evidence>
<accession>A0ABS7DZD8</accession>
<gene>
    <name evidence="2" type="ORF">K0625_03075</name>
</gene>
<name>A0ABS7DZD8_9GAMM</name>
<comment type="caution">
    <text evidence="2">The sequence shown here is derived from an EMBL/GenBank/DDBJ whole genome shotgun (WGS) entry which is preliminary data.</text>
</comment>
<keyword evidence="3" id="KW-1185">Reference proteome</keyword>
<dbReference type="Proteomes" id="UP001195963">
    <property type="component" value="Unassembled WGS sequence"/>
</dbReference>
<proteinExistence type="predicted"/>
<evidence type="ECO:0000313" key="2">
    <source>
        <dbReference type="EMBL" id="MBW8182635.1"/>
    </source>
</evidence>
<sequence>MEQIISIFHQVGSLLYPWLNEVATAIIACFLVAFGADINRFLRRKLLGRSFILRTFTFVLVNAFGYGMLIVTVSPLLARSMAKLPAPWLLWSVILIFLLIGSWAQKNRQV</sequence>
<dbReference type="EMBL" id="JAHZST010000002">
    <property type="protein sequence ID" value="MBW8182635.1"/>
    <property type="molecule type" value="Genomic_DNA"/>
</dbReference>
<feature type="transmembrane region" description="Helical" evidence="1">
    <location>
        <begin position="86"/>
        <end position="104"/>
    </location>
</feature>